<dbReference type="Gene3D" id="3.40.50.2000">
    <property type="entry name" value="Glycogen Phosphorylase B"/>
    <property type="match status" value="2"/>
</dbReference>
<keyword evidence="2" id="KW-0808">Transferase</keyword>
<accession>A0A9D5P1S3</accession>
<organism evidence="4 5">
    <name type="scientific">Xylanibacter ruminicola</name>
    <name type="common">Prevotella ruminicola</name>
    <dbReference type="NCBI Taxonomy" id="839"/>
    <lineage>
        <taxon>Bacteria</taxon>
        <taxon>Pseudomonadati</taxon>
        <taxon>Bacteroidota</taxon>
        <taxon>Bacteroidia</taxon>
        <taxon>Bacteroidales</taxon>
        <taxon>Prevotellaceae</taxon>
        <taxon>Xylanibacter</taxon>
    </lineage>
</organism>
<keyword evidence="1" id="KW-0328">Glycosyltransferase</keyword>
<name>A0A9D5P1S3_XYLRU</name>
<dbReference type="PANTHER" id="PTHR12526:SF629">
    <property type="entry name" value="TEICHURONIC ACID BIOSYNTHESIS GLYCOSYLTRANSFERASE TUAH-RELATED"/>
    <property type="match status" value="1"/>
</dbReference>
<evidence type="ECO:0000259" key="3">
    <source>
        <dbReference type="Pfam" id="PF00534"/>
    </source>
</evidence>
<dbReference type="EMBL" id="SUYC01000005">
    <property type="protein sequence ID" value="MBE6270417.1"/>
    <property type="molecule type" value="Genomic_DNA"/>
</dbReference>
<sequence>MKQVDIIISSGINHIGGPLGTLKRILSKKDYFESRGYKVSVFTFDSVLRGPYEDISMVPVARSQSSNVTWRMKVSSLIRKMALKSKLLTDIIIWKKYKKTKELIKYYVALDRKPDIVELHSHYDGSHYYMYRKDTAPKTAVFLHSNGIPYDQELSTFPLLTKTLYFKKLKSQLDSMIRQADLLAFIANIGQKNFLERYPNRSKGDTVVIRNGIDDIGVDQMAVYKSIKTESNKSPFKYRLVTVGTVSYRKGQRLIIETLHSLPQDVLKDIHVDFVGEGPERPILEELVVEYNLGEHVKFCGSVPNVEVYKYLAQSNIYILMSSNEGLPISILEAMRVGMPVIGTNIAGIPECIENGYNGFLLDPDEKQLSDLLKKLPKYDWEEMGVNSRAKFEREFTFERMMREFCDMYDKLTKTK</sequence>
<dbReference type="Pfam" id="PF00534">
    <property type="entry name" value="Glycos_transf_1"/>
    <property type="match status" value="1"/>
</dbReference>
<reference evidence="4" key="1">
    <citation type="submission" date="2019-04" db="EMBL/GenBank/DDBJ databases">
        <title>Evolution of Biomass-Degrading Anaerobic Consortia Revealed by Metagenomics.</title>
        <authorList>
            <person name="Peng X."/>
        </authorList>
    </citation>
    <scope>NUCLEOTIDE SEQUENCE</scope>
    <source>
        <strain evidence="4">SIG140</strain>
    </source>
</reference>
<dbReference type="SUPFAM" id="SSF53756">
    <property type="entry name" value="UDP-Glycosyltransferase/glycogen phosphorylase"/>
    <property type="match status" value="1"/>
</dbReference>
<dbReference type="InterPro" id="IPR001296">
    <property type="entry name" value="Glyco_trans_1"/>
</dbReference>
<evidence type="ECO:0000313" key="5">
    <source>
        <dbReference type="Proteomes" id="UP000806522"/>
    </source>
</evidence>
<evidence type="ECO:0000256" key="1">
    <source>
        <dbReference type="ARBA" id="ARBA00022676"/>
    </source>
</evidence>
<dbReference type="CDD" id="cd03801">
    <property type="entry name" value="GT4_PimA-like"/>
    <property type="match status" value="1"/>
</dbReference>
<evidence type="ECO:0000313" key="4">
    <source>
        <dbReference type="EMBL" id="MBE6270417.1"/>
    </source>
</evidence>
<dbReference type="Proteomes" id="UP000806522">
    <property type="component" value="Unassembled WGS sequence"/>
</dbReference>
<feature type="domain" description="Glycosyl transferase family 1" evidence="3">
    <location>
        <begin position="230"/>
        <end position="376"/>
    </location>
</feature>
<dbReference type="PANTHER" id="PTHR12526">
    <property type="entry name" value="GLYCOSYLTRANSFERASE"/>
    <property type="match status" value="1"/>
</dbReference>
<evidence type="ECO:0000256" key="2">
    <source>
        <dbReference type="ARBA" id="ARBA00022679"/>
    </source>
</evidence>
<protein>
    <submittedName>
        <fullName evidence="4">Glycosyltransferase family 4 protein</fullName>
    </submittedName>
</protein>
<proteinExistence type="predicted"/>
<dbReference type="GO" id="GO:0016757">
    <property type="term" value="F:glycosyltransferase activity"/>
    <property type="evidence" value="ECO:0007669"/>
    <property type="project" value="UniProtKB-KW"/>
</dbReference>
<gene>
    <name evidence="4" type="ORF">E7101_05635</name>
</gene>
<comment type="caution">
    <text evidence="4">The sequence shown here is derived from an EMBL/GenBank/DDBJ whole genome shotgun (WGS) entry which is preliminary data.</text>
</comment>
<dbReference type="AlphaFoldDB" id="A0A9D5P1S3"/>